<gene>
    <name evidence="1" type="ORF">L6452_26603</name>
</gene>
<protein>
    <submittedName>
        <fullName evidence="1">Uncharacterized protein</fullName>
    </submittedName>
</protein>
<dbReference type="EMBL" id="CM042055">
    <property type="protein sequence ID" value="KAI3701489.1"/>
    <property type="molecule type" value="Genomic_DNA"/>
</dbReference>
<reference evidence="2" key="1">
    <citation type="journal article" date="2022" name="Mol. Ecol. Resour.">
        <title>The genomes of chicory, endive, great burdock and yacon provide insights into Asteraceae palaeo-polyploidization history and plant inulin production.</title>
        <authorList>
            <person name="Fan W."/>
            <person name="Wang S."/>
            <person name="Wang H."/>
            <person name="Wang A."/>
            <person name="Jiang F."/>
            <person name="Liu H."/>
            <person name="Zhao H."/>
            <person name="Xu D."/>
            <person name="Zhang Y."/>
        </authorList>
    </citation>
    <scope>NUCLEOTIDE SEQUENCE [LARGE SCALE GENOMIC DNA]</scope>
    <source>
        <strain evidence="2">cv. Niubang</strain>
    </source>
</reference>
<evidence type="ECO:0000313" key="2">
    <source>
        <dbReference type="Proteomes" id="UP001055879"/>
    </source>
</evidence>
<evidence type="ECO:0000313" key="1">
    <source>
        <dbReference type="EMBL" id="KAI3701489.1"/>
    </source>
</evidence>
<accession>A0ACB8ZU31</accession>
<dbReference type="Proteomes" id="UP001055879">
    <property type="component" value="Linkage Group LG09"/>
</dbReference>
<name>A0ACB8ZU31_ARCLA</name>
<reference evidence="1 2" key="2">
    <citation type="journal article" date="2022" name="Mol. Ecol. Resour.">
        <title>The genomes of chicory, endive, great burdock and yacon provide insights into Asteraceae paleo-polyploidization history and plant inulin production.</title>
        <authorList>
            <person name="Fan W."/>
            <person name="Wang S."/>
            <person name="Wang H."/>
            <person name="Wang A."/>
            <person name="Jiang F."/>
            <person name="Liu H."/>
            <person name="Zhao H."/>
            <person name="Xu D."/>
            <person name="Zhang Y."/>
        </authorList>
    </citation>
    <scope>NUCLEOTIDE SEQUENCE [LARGE SCALE GENOMIC DNA]</scope>
    <source>
        <strain evidence="2">cv. Niubang</strain>
    </source>
</reference>
<keyword evidence="2" id="KW-1185">Reference proteome</keyword>
<sequence length="101" mass="10923">MSPSPVPTPLNHCYKSPSLFFEPSSPVTILPLEPSPPTPIIVAFRTPSSSSVKSQQSSDRAPLATSVKPSASPPFAITDEYHMQIPSSSWSSSYVFFNLVK</sequence>
<organism evidence="1 2">
    <name type="scientific">Arctium lappa</name>
    <name type="common">Greater burdock</name>
    <name type="synonym">Lappa major</name>
    <dbReference type="NCBI Taxonomy" id="4217"/>
    <lineage>
        <taxon>Eukaryota</taxon>
        <taxon>Viridiplantae</taxon>
        <taxon>Streptophyta</taxon>
        <taxon>Embryophyta</taxon>
        <taxon>Tracheophyta</taxon>
        <taxon>Spermatophyta</taxon>
        <taxon>Magnoliopsida</taxon>
        <taxon>eudicotyledons</taxon>
        <taxon>Gunneridae</taxon>
        <taxon>Pentapetalae</taxon>
        <taxon>asterids</taxon>
        <taxon>campanulids</taxon>
        <taxon>Asterales</taxon>
        <taxon>Asteraceae</taxon>
        <taxon>Carduoideae</taxon>
        <taxon>Cardueae</taxon>
        <taxon>Arctiinae</taxon>
        <taxon>Arctium</taxon>
    </lineage>
</organism>
<proteinExistence type="predicted"/>
<comment type="caution">
    <text evidence="1">The sequence shown here is derived from an EMBL/GenBank/DDBJ whole genome shotgun (WGS) entry which is preliminary data.</text>
</comment>